<name>A0A194XEN2_MOLSC</name>
<sequence>MRESLKRQRQDPQVSGVEPVVRARSDPLHPVQAPSSIPPSSSTVSMHPIIPLSSSPLAPEFPELFVSSSSPPPRPFPKQASRGEPPAMTKDIPFIETMGVQTVKILANNKSQQRKVYSAHRNLIIAASSIMKEWLEDPEFQDELYFEQDALIDVQDFVNLLYCDRKRIIDRERTHEDYLRLYRFADKYKVDGLRDIAMDGLQDKLKAKGAFLSSISDMGKAFSCTSKGPQNKLYRFYTAMLAHTHLGVGLKDTARVVRSMRVFPDLLEDWLEFQHCEHEKQPALRLFGRDPRKRVEKADDTTGFPICYFHVHPPEQECPTKANHGAGGRG</sequence>
<evidence type="ECO:0008006" key="4">
    <source>
        <dbReference type="Google" id="ProtNLM"/>
    </source>
</evidence>
<dbReference type="InterPro" id="IPR011333">
    <property type="entry name" value="SKP1/BTB/POZ_sf"/>
</dbReference>
<dbReference type="RefSeq" id="XP_018072959.1">
    <property type="nucleotide sequence ID" value="XM_018218330.1"/>
</dbReference>
<evidence type="ECO:0000313" key="2">
    <source>
        <dbReference type="EMBL" id="KUJ18604.1"/>
    </source>
</evidence>
<dbReference type="GeneID" id="28828056"/>
<proteinExistence type="predicted"/>
<dbReference type="KEGG" id="psco:LY89DRAFT_717189"/>
<dbReference type="EMBL" id="KQ947412">
    <property type="protein sequence ID" value="KUJ18604.1"/>
    <property type="molecule type" value="Genomic_DNA"/>
</dbReference>
<evidence type="ECO:0000313" key="3">
    <source>
        <dbReference type="Proteomes" id="UP000070700"/>
    </source>
</evidence>
<evidence type="ECO:0000256" key="1">
    <source>
        <dbReference type="SAM" id="MobiDB-lite"/>
    </source>
</evidence>
<keyword evidence="3" id="KW-1185">Reference proteome</keyword>
<feature type="compositionally biased region" description="Basic and acidic residues" evidence="1">
    <location>
        <begin position="1"/>
        <end position="10"/>
    </location>
</feature>
<gene>
    <name evidence="2" type="ORF">LY89DRAFT_717189</name>
</gene>
<accession>A0A194XEN2</accession>
<dbReference type="AlphaFoldDB" id="A0A194XEN2"/>
<protein>
    <recommendedName>
        <fullName evidence="4">BTB domain-containing protein</fullName>
    </recommendedName>
</protein>
<dbReference type="OrthoDB" id="10499325at2759"/>
<feature type="compositionally biased region" description="Low complexity" evidence="1">
    <location>
        <begin position="34"/>
        <end position="57"/>
    </location>
</feature>
<dbReference type="Proteomes" id="UP000070700">
    <property type="component" value="Unassembled WGS sequence"/>
</dbReference>
<dbReference type="Gene3D" id="3.30.710.10">
    <property type="entry name" value="Potassium Channel Kv1.1, Chain A"/>
    <property type="match status" value="1"/>
</dbReference>
<reference evidence="2 3" key="1">
    <citation type="submission" date="2015-10" db="EMBL/GenBank/DDBJ databases">
        <title>Full genome of DAOMC 229536 Phialocephala scopiformis, a fungal endophyte of spruce producing the potent anti-insectan compound rugulosin.</title>
        <authorList>
            <consortium name="DOE Joint Genome Institute"/>
            <person name="Walker A.K."/>
            <person name="Frasz S.L."/>
            <person name="Seifert K.A."/>
            <person name="Miller J.D."/>
            <person name="Mondo S.J."/>
            <person name="Labutti K."/>
            <person name="Lipzen A."/>
            <person name="Dockter R."/>
            <person name="Kennedy M."/>
            <person name="Grigoriev I.V."/>
            <person name="Spatafora J.W."/>
        </authorList>
    </citation>
    <scope>NUCLEOTIDE SEQUENCE [LARGE SCALE GENOMIC DNA]</scope>
    <source>
        <strain evidence="2 3">CBS 120377</strain>
    </source>
</reference>
<organism evidence="2 3">
    <name type="scientific">Mollisia scopiformis</name>
    <name type="common">Conifer needle endophyte fungus</name>
    <name type="synonym">Phialocephala scopiformis</name>
    <dbReference type="NCBI Taxonomy" id="149040"/>
    <lineage>
        <taxon>Eukaryota</taxon>
        <taxon>Fungi</taxon>
        <taxon>Dikarya</taxon>
        <taxon>Ascomycota</taxon>
        <taxon>Pezizomycotina</taxon>
        <taxon>Leotiomycetes</taxon>
        <taxon>Helotiales</taxon>
        <taxon>Mollisiaceae</taxon>
        <taxon>Mollisia</taxon>
    </lineage>
</organism>
<feature type="region of interest" description="Disordered" evidence="1">
    <location>
        <begin position="1"/>
        <end position="87"/>
    </location>
</feature>
<dbReference type="InParanoid" id="A0A194XEN2"/>